<feature type="region of interest" description="Disordered" evidence="1">
    <location>
        <begin position="73"/>
        <end position="95"/>
    </location>
</feature>
<reference evidence="2" key="1">
    <citation type="submission" date="2023-06" db="EMBL/GenBank/DDBJ databases">
        <title>Genome-scale phylogeny and comparative genomics of the fungal order Sordariales.</title>
        <authorList>
            <consortium name="Lawrence Berkeley National Laboratory"/>
            <person name="Hensen N."/>
            <person name="Bonometti L."/>
            <person name="Westerberg I."/>
            <person name="Brannstrom I.O."/>
            <person name="Guillou S."/>
            <person name="Cros-Aarteil S."/>
            <person name="Calhoun S."/>
            <person name="Haridas S."/>
            <person name="Kuo A."/>
            <person name="Mondo S."/>
            <person name="Pangilinan J."/>
            <person name="Riley R."/>
            <person name="Labutti K."/>
            <person name="Andreopoulos B."/>
            <person name="Lipzen A."/>
            <person name="Chen C."/>
            <person name="Yanf M."/>
            <person name="Daum C."/>
            <person name="Ng V."/>
            <person name="Clum A."/>
            <person name="Steindorff A."/>
            <person name="Ohm R."/>
            <person name="Martin F."/>
            <person name="Silar P."/>
            <person name="Natvig D."/>
            <person name="Lalanne C."/>
            <person name="Gautier V."/>
            <person name="Ament-Velasquez S.L."/>
            <person name="Kruys A."/>
            <person name="Hutchinson M.I."/>
            <person name="Powell A.J."/>
            <person name="Barry K."/>
            <person name="Miller A.N."/>
            <person name="Grigoriev I.V."/>
            <person name="Debuchy R."/>
            <person name="Gladieux P."/>
            <person name="Thoren M.H."/>
            <person name="Johannesson H."/>
        </authorList>
    </citation>
    <scope>NUCLEOTIDE SEQUENCE</scope>
    <source>
        <strain evidence="2">SMH4607-1</strain>
    </source>
</reference>
<dbReference type="EMBL" id="JAUKUA010000003">
    <property type="protein sequence ID" value="KAK0720891.1"/>
    <property type="molecule type" value="Genomic_DNA"/>
</dbReference>
<dbReference type="PANTHER" id="PTHR28532:SF1">
    <property type="entry name" value="ORAL CANCER OVEREXPRESSED 1"/>
    <property type="match status" value="1"/>
</dbReference>
<evidence type="ECO:0008006" key="4">
    <source>
        <dbReference type="Google" id="ProtNLM"/>
    </source>
</evidence>
<feature type="region of interest" description="Disordered" evidence="1">
    <location>
        <begin position="166"/>
        <end position="187"/>
    </location>
</feature>
<dbReference type="PANTHER" id="PTHR28532">
    <property type="entry name" value="GEO13458P1"/>
    <property type="match status" value="1"/>
</dbReference>
<sequence length="187" mass="20797">MAAHDPFEDILNLEEQFYQDGFKQGQQDGFQAGRSEGRSLGLEKGYLKFLESGKLYGRSIVWASRLPSAVKSTEEKTKNAEPIQGGHDETTTHATIHNQKDWQQQQLPILPNNARLEKHITTLYALVETESLSTENTDEAVNDFDDRLKRAQGKAKIIERLVGEIPAKGSKQESSGTGLGKKGVEDI</sequence>
<evidence type="ECO:0000313" key="2">
    <source>
        <dbReference type="EMBL" id="KAK0720891.1"/>
    </source>
</evidence>
<accession>A0AA40E1L5</accession>
<dbReference type="Proteomes" id="UP001172102">
    <property type="component" value="Unassembled WGS sequence"/>
</dbReference>
<dbReference type="AlphaFoldDB" id="A0AA40E1L5"/>
<name>A0AA40E1L5_9PEZI</name>
<organism evidence="2 3">
    <name type="scientific">Lasiosphaeris hirsuta</name>
    <dbReference type="NCBI Taxonomy" id="260670"/>
    <lineage>
        <taxon>Eukaryota</taxon>
        <taxon>Fungi</taxon>
        <taxon>Dikarya</taxon>
        <taxon>Ascomycota</taxon>
        <taxon>Pezizomycotina</taxon>
        <taxon>Sordariomycetes</taxon>
        <taxon>Sordariomycetidae</taxon>
        <taxon>Sordariales</taxon>
        <taxon>Lasiosphaeriaceae</taxon>
        <taxon>Lasiosphaeris</taxon>
    </lineage>
</organism>
<evidence type="ECO:0000313" key="3">
    <source>
        <dbReference type="Proteomes" id="UP001172102"/>
    </source>
</evidence>
<comment type="caution">
    <text evidence="2">The sequence shown here is derived from an EMBL/GenBank/DDBJ whole genome shotgun (WGS) entry which is preliminary data.</text>
</comment>
<evidence type="ECO:0000256" key="1">
    <source>
        <dbReference type="SAM" id="MobiDB-lite"/>
    </source>
</evidence>
<protein>
    <recommendedName>
        <fullName evidence="4">Essential protein Yae1 N-terminal domain-containing protein</fullName>
    </recommendedName>
</protein>
<proteinExistence type="predicted"/>
<dbReference type="InterPro" id="IPR052436">
    <property type="entry name" value="LTO1_adapter"/>
</dbReference>
<keyword evidence="3" id="KW-1185">Reference proteome</keyword>
<gene>
    <name evidence="2" type="ORF">B0H67DRAFT_577640</name>
</gene>